<keyword evidence="1" id="KW-1133">Transmembrane helix</keyword>
<organism evidence="2 3">
    <name type="scientific">Amoebophilus asiaticus (strain 5a2)</name>
    <dbReference type="NCBI Taxonomy" id="452471"/>
    <lineage>
        <taxon>Bacteria</taxon>
        <taxon>Pseudomonadati</taxon>
        <taxon>Bacteroidota</taxon>
        <taxon>Cytophagia</taxon>
        <taxon>Cytophagales</taxon>
        <taxon>Amoebophilaceae</taxon>
        <taxon>Candidatus Amoebophilus</taxon>
    </lineage>
</organism>
<gene>
    <name evidence="2" type="ordered locus">Aasi_1836</name>
</gene>
<dbReference type="Proteomes" id="UP000001227">
    <property type="component" value="Chromosome"/>
</dbReference>
<dbReference type="AlphaFoldDB" id="C3L440"/>
<name>C3L440_AMOA5</name>
<keyword evidence="1" id="KW-0472">Membrane</keyword>
<accession>C3L440</accession>
<protein>
    <submittedName>
        <fullName evidence="2">Uncharacterized protein</fullName>
    </submittedName>
</protein>
<proteinExistence type="predicted"/>
<keyword evidence="3" id="KW-1185">Reference proteome</keyword>
<evidence type="ECO:0000313" key="3">
    <source>
        <dbReference type="Proteomes" id="UP000001227"/>
    </source>
</evidence>
<sequence>MTRAVAKKVYCDFKYNVRESAILIFVLHTDGFLGSVIYMFYFVCMLTL</sequence>
<evidence type="ECO:0000256" key="1">
    <source>
        <dbReference type="SAM" id="Phobius"/>
    </source>
</evidence>
<dbReference type="KEGG" id="aas:Aasi_1836"/>
<reference evidence="2 3" key="1">
    <citation type="journal article" date="2010" name="J. Bacteriol.">
        <title>The genome of the amoeba symbiont 'Candidatus Amoebophilus asiaticus' reveals common mechanisms for host cell interaction among amoeba-associated bacteria.</title>
        <authorList>
            <person name="Schmitz-Esser S."/>
            <person name="Tischler P."/>
            <person name="Arnold R."/>
            <person name="Montanaro J."/>
            <person name="Wagner M."/>
            <person name="Rattei T."/>
            <person name="Horn M."/>
        </authorList>
    </citation>
    <scope>NUCLEOTIDE SEQUENCE [LARGE SCALE GENOMIC DNA]</scope>
    <source>
        <strain evidence="2 3">5a2</strain>
    </source>
</reference>
<evidence type="ECO:0000313" key="2">
    <source>
        <dbReference type="EMBL" id="ACP21081.1"/>
    </source>
</evidence>
<dbReference type="HOGENOM" id="CLU_3148737_0_0_10"/>
<keyword evidence="1" id="KW-0812">Transmembrane</keyword>
<feature type="transmembrane region" description="Helical" evidence="1">
    <location>
        <begin position="21"/>
        <end position="43"/>
    </location>
</feature>
<dbReference type="EMBL" id="CP001102">
    <property type="protein sequence ID" value="ACP21081.1"/>
    <property type="molecule type" value="Genomic_DNA"/>
</dbReference>